<sequence>MNVTDYLQTWAASYKEDFVNNIMPFWMRYGLDHKNGGVYTCLDRDGRLMDTTKSVWFQGRFGFIAAYAYNQIEQNPDWLAASRSCIDFMEKHCFDKDGRMFFEVTEEGLPLRKRRYVFSECFAAIAMSEYALASGDRTYAEKALDLFKRILRNLATPGLLEPKYLPTLQARGHSITMILINTASRIRAAISDPILDTQINESIAAIRRYFMHPEFKALLEMVGPDGELIDTCNGRIINPGHCIETAWFILEEAKHRHWDKDLVQMGIRILEWSWEWGWDKEYGGIINFRDCRNFPVQDYSQDMKFWWPQTEAIIATLYAYQATCDEKYLDMHRQISDWTYAHFPDKEYGEWYGYLHRDGTVAQPAKGNIFKGPFHIPRMMIRSYTLCKEIL</sequence>
<dbReference type="AlphaFoldDB" id="A0A380YN14"/>
<evidence type="ECO:0000256" key="2">
    <source>
        <dbReference type="ARBA" id="ARBA00023235"/>
    </source>
</evidence>
<dbReference type="RefSeq" id="WP_004290617.1">
    <property type="nucleotide sequence ID" value="NZ_CABKNQ010000018.1"/>
</dbReference>
<comment type="similarity">
    <text evidence="1">Belongs to the N-acylglucosamine 2-epimerase family.</text>
</comment>
<dbReference type="Pfam" id="PF07221">
    <property type="entry name" value="GlcNAc_2-epim"/>
    <property type="match status" value="1"/>
</dbReference>
<dbReference type="Proteomes" id="UP000254424">
    <property type="component" value="Unassembled WGS sequence"/>
</dbReference>
<dbReference type="EMBL" id="UFSX01000001">
    <property type="protein sequence ID" value="SUV29546.1"/>
    <property type="molecule type" value="Genomic_DNA"/>
</dbReference>
<dbReference type="GO" id="GO:0050121">
    <property type="term" value="F:N-acylglucosamine 2-epimerase activity"/>
    <property type="evidence" value="ECO:0007669"/>
    <property type="project" value="UniProtKB-EC"/>
</dbReference>
<dbReference type="SUPFAM" id="SSF48208">
    <property type="entry name" value="Six-hairpin glycosidases"/>
    <property type="match status" value="1"/>
</dbReference>
<dbReference type="GeneID" id="93071437"/>
<accession>A0A380YN14</accession>
<evidence type="ECO:0000313" key="4">
    <source>
        <dbReference type="Proteomes" id="UP000254424"/>
    </source>
</evidence>
<keyword evidence="2 3" id="KW-0413">Isomerase</keyword>
<dbReference type="InterPro" id="IPR008928">
    <property type="entry name" value="6-hairpin_glycosidase_sf"/>
</dbReference>
<dbReference type="InterPro" id="IPR010819">
    <property type="entry name" value="AGE/CE"/>
</dbReference>
<name>A0A380YN14_9BACE</name>
<dbReference type="GO" id="GO:0005975">
    <property type="term" value="P:carbohydrate metabolic process"/>
    <property type="evidence" value="ECO:0007669"/>
    <property type="project" value="InterPro"/>
</dbReference>
<evidence type="ECO:0000256" key="1">
    <source>
        <dbReference type="ARBA" id="ARBA00008558"/>
    </source>
</evidence>
<gene>
    <name evidence="3" type="ORF">NCTC11155_01533</name>
</gene>
<dbReference type="Gene3D" id="1.50.10.10">
    <property type="match status" value="1"/>
</dbReference>
<reference evidence="3 4" key="1">
    <citation type="submission" date="2018-06" db="EMBL/GenBank/DDBJ databases">
        <authorList>
            <consortium name="Pathogen Informatics"/>
            <person name="Doyle S."/>
        </authorList>
    </citation>
    <scope>NUCLEOTIDE SEQUENCE [LARGE SCALE GENOMIC DNA]</scope>
    <source>
        <strain evidence="3 4">NCTC11155</strain>
    </source>
</reference>
<dbReference type="OrthoDB" id="618431at2"/>
<dbReference type="EC" id="5.1.3.8" evidence="3"/>
<organism evidence="3 4">
    <name type="scientific">Bacteroides eggerthii</name>
    <dbReference type="NCBI Taxonomy" id="28111"/>
    <lineage>
        <taxon>Bacteria</taxon>
        <taxon>Pseudomonadati</taxon>
        <taxon>Bacteroidota</taxon>
        <taxon>Bacteroidia</taxon>
        <taxon>Bacteroidales</taxon>
        <taxon>Bacteroidaceae</taxon>
        <taxon>Bacteroides</taxon>
    </lineage>
</organism>
<dbReference type="FunFam" id="1.50.10.10:FF:000021">
    <property type="entry name" value="N-acylglucosamine 2-epimerase"/>
    <property type="match status" value="1"/>
</dbReference>
<protein>
    <submittedName>
        <fullName evidence="3">N-acylglucosamine 2-epimerase</fullName>
        <ecNumber evidence="3">5.1.3.8</ecNumber>
    </submittedName>
</protein>
<proteinExistence type="inferred from homology"/>
<dbReference type="InterPro" id="IPR012341">
    <property type="entry name" value="6hp_glycosidase-like_sf"/>
</dbReference>
<dbReference type="PANTHER" id="PTHR15108">
    <property type="entry name" value="N-ACYLGLUCOSAMINE-2-EPIMERASE"/>
    <property type="match status" value="1"/>
</dbReference>
<evidence type="ECO:0000313" key="3">
    <source>
        <dbReference type="EMBL" id="SUV29546.1"/>
    </source>
</evidence>
<dbReference type="STRING" id="483216.BACEGG_02295"/>